<dbReference type="Proteomes" id="UP000258309">
    <property type="component" value="Unassembled WGS sequence"/>
</dbReference>
<dbReference type="OMA" id="GDWYCME"/>
<evidence type="ECO:0000256" key="4">
    <source>
        <dbReference type="PROSITE-ProRule" id="PRU00175"/>
    </source>
</evidence>
<dbReference type="PROSITE" id="PS01359">
    <property type="entry name" value="ZF_PHD_1"/>
    <property type="match status" value="1"/>
</dbReference>
<feature type="compositionally biased region" description="Basic and acidic residues" evidence="5">
    <location>
        <begin position="502"/>
        <end position="512"/>
    </location>
</feature>
<dbReference type="SUPFAM" id="SSF57850">
    <property type="entry name" value="RING/U-box"/>
    <property type="match status" value="1"/>
</dbReference>
<evidence type="ECO:0000313" key="8">
    <source>
        <dbReference type="EMBL" id="RFU23965.1"/>
    </source>
</evidence>
<dbReference type="PANTHER" id="PTHR12618:SF20">
    <property type="entry name" value="PHD AND RING FINGER DOMAIN-CONTAINING PROTEIN 1"/>
    <property type="match status" value="1"/>
</dbReference>
<dbReference type="Pfam" id="PF13639">
    <property type="entry name" value="zf-RING_2"/>
    <property type="match status" value="1"/>
</dbReference>
<feature type="domain" description="RING-type" evidence="7">
    <location>
        <begin position="5"/>
        <end position="90"/>
    </location>
</feature>
<proteinExistence type="predicted"/>
<dbReference type="SUPFAM" id="SSF57903">
    <property type="entry name" value="FYVE/PHD zinc finger"/>
    <property type="match status" value="1"/>
</dbReference>
<dbReference type="InterPro" id="IPR019787">
    <property type="entry name" value="Znf_PHD-finger"/>
</dbReference>
<keyword evidence="9" id="KW-1185">Reference proteome</keyword>
<gene>
    <name evidence="8" type="ORF">B7463_g12371</name>
</gene>
<dbReference type="PANTHER" id="PTHR12618">
    <property type="entry name" value="PHD AND RING FINGER DOMAIN-CONTAINING PROTEIN 1"/>
    <property type="match status" value="1"/>
</dbReference>
<dbReference type="PROSITE" id="PS50016">
    <property type="entry name" value="ZF_PHD_2"/>
    <property type="match status" value="1"/>
</dbReference>
<feature type="non-terminal residue" evidence="8">
    <location>
        <position position="1"/>
    </location>
</feature>
<feature type="compositionally biased region" description="Polar residues" evidence="5">
    <location>
        <begin position="383"/>
        <end position="394"/>
    </location>
</feature>
<dbReference type="InterPro" id="IPR013083">
    <property type="entry name" value="Znf_RING/FYVE/PHD"/>
</dbReference>
<dbReference type="InterPro" id="IPR001841">
    <property type="entry name" value="Znf_RING"/>
</dbReference>
<feature type="compositionally biased region" description="Low complexity" evidence="5">
    <location>
        <begin position="41"/>
        <end position="53"/>
    </location>
</feature>
<organism evidence="8 9">
    <name type="scientific">Scytalidium lignicola</name>
    <name type="common">Hyphomycete</name>
    <dbReference type="NCBI Taxonomy" id="5539"/>
    <lineage>
        <taxon>Eukaryota</taxon>
        <taxon>Fungi</taxon>
        <taxon>Dikarya</taxon>
        <taxon>Ascomycota</taxon>
        <taxon>Pezizomycotina</taxon>
        <taxon>Leotiomycetes</taxon>
        <taxon>Leotiomycetes incertae sedis</taxon>
        <taxon>Scytalidium</taxon>
    </lineage>
</organism>
<evidence type="ECO:0000259" key="7">
    <source>
        <dbReference type="PROSITE" id="PS50089"/>
    </source>
</evidence>
<feature type="non-terminal residue" evidence="8">
    <location>
        <position position="630"/>
    </location>
</feature>
<evidence type="ECO:0000259" key="6">
    <source>
        <dbReference type="PROSITE" id="PS50016"/>
    </source>
</evidence>
<feature type="region of interest" description="Disordered" evidence="5">
    <location>
        <begin position="299"/>
        <end position="554"/>
    </location>
</feature>
<name>A0A3E2GS33_SCYLI</name>
<evidence type="ECO:0000256" key="5">
    <source>
        <dbReference type="SAM" id="MobiDB-lite"/>
    </source>
</evidence>
<evidence type="ECO:0000256" key="3">
    <source>
        <dbReference type="ARBA" id="ARBA00022833"/>
    </source>
</evidence>
<dbReference type="GO" id="GO:0008270">
    <property type="term" value="F:zinc ion binding"/>
    <property type="evidence" value="ECO:0007669"/>
    <property type="project" value="UniProtKB-KW"/>
</dbReference>
<comment type="caution">
    <text evidence="8">The sequence shown here is derived from an EMBL/GenBank/DDBJ whole genome shotgun (WGS) entry which is preliminary data.</text>
</comment>
<dbReference type="OrthoDB" id="8062037at2759"/>
<feature type="compositionally biased region" description="Polar residues" evidence="5">
    <location>
        <begin position="539"/>
        <end position="548"/>
    </location>
</feature>
<dbReference type="Gene3D" id="3.30.40.10">
    <property type="entry name" value="Zinc/RING finger domain, C3HC4 (zinc finger)"/>
    <property type="match status" value="2"/>
</dbReference>
<evidence type="ECO:0000256" key="2">
    <source>
        <dbReference type="ARBA" id="ARBA00022771"/>
    </source>
</evidence>
<dbReference type="SMART" id="SM00249">
    <property type="entry name" value="PHD"/>
    <property type="match status" value="1"/>
</dbReference>
<dbReference type="InterPro" id="IPR019786">
    <property type="entry name" value="Zinc_finger_PHD-type_CS"/>
</dbReference>
<dbReference type="InterPro" id="IPR047157">
    <property type="entry name" value="PHRF1/Atg35"/>
</dbReference>
<keyword evidence="3" id="KW-0862">Zinc</keyword>
<dbReference type="SMART" id="SM00184">
    <property type="entry name" value="RING"/>
    <property type="match status" value="2"/>
</dbReference>
<dbReference type="CDD" id="cd15545">
    <property type="entry name" value="PHD_BAZ2A_like"/>
    <property type="match status" value="1"/>
</dbReference>
<dbReference type="STRING" id="5539.A0A3E2GS33"/>
<feature type="domain" description="PHD-type" evidence="6">
    <location>
        <begin position="136"/>
        <end position="184"/>
    </location>
</feature>
<feature type="compositionally biased region" description="Low complexity" evidence="5">
    <location>
        <begin position="450"/>
        <end position="469"/>
    </location>
</feature>
<dbReference type="InterPro" id="IPR001965">
    <property type="entry name" value="Znf_PHD"/>
</dbReference>
<feature type="region of interest" description="Disordered" evidence="5">
    <location>
        <begin position="36"/>
        <end position="59"/>
    </location>
</feature>
<sequence>MADQCIVCLENLSVAVPVNAAAAATADHEDRQPLVSALAGPSTEPPTTATSPSNDDISQPVAMIKPCDHVLHDDCLREWSQKANSCPICRQTFNLVQVLDTVGGTVISEYAVEDKKQVAEFDQNAWVAENLEEEESNPCPICGASDNEDVLLLCDACDAPYHTYCIGLDRVPNGHWFCMECASDGAYSRAAEPMHPENLIAPPYTGRVCPRTWATVRRARRRTRNDHWYGAWSVISMRVHDAAGLDLDFSDDDQAMSGYRIHQRRTADERREFRRWQQRLNIAGRQGARDAFRNAANPLLPAHLSPSASSPSPTVDPEESRAWGALEKAKEIDTTSPQSRKRKARSETPSPGEASSEAPKEPERKLKRPRTRRVLDRPGPSNAGPSSTDTSSSRVPPPDTPSSRLLGEANSEEPSFLSSLLKEVEMATPSDDDASRSAVSSMFTAPHRVASPSGDFSSPAASPSPLASSYHTPRATSITPPPHITKRPGSPLPLTSRVEPSNNKHDQPHIKESSTSTDEPSVSLRQPRPRRQSPLTFRQPRSQDTSPARATMSIEEKEGISKIVKSALSRPWKSAEITKEQYACINRDVSRKLYEMAAAGDNEADRGAWEKIATQEVAKAVEGMTASSHA</sequence>
<dbReference type="PROSITE" id="PS50089">
    <property type="entry name" value="ZF_RING_2"/>
    <property type="match status" value="1"/>
</dbReference>
<dbReference type="AlphaFoldDB" id="A0A3E2GS33"/>
<keyword evidence="2 4" id="KW-0863">Zinc-finger</keyword>
<dbReference type="EMBL" id="NCSJ02000547">
    <property type="protein sequence ID" value="RFU23965.1"/>
    <property type="molecule type" value="Genomic_DNA"/>
</dbReference>
<dbReference type="InterPro" id="IPR011011">
    <property type="entry name" value="Znf_FYVE_PHD"/>
</dbReference>
<dbReference type="Pfam" id="PF00628">
    <property type="entry name" value="PHD"/>
    <property type="match status" value="1"/>
</dbReference>
<accession>A0A3E2GS33</accession>
<evidence type="ECO:0000256" key="1">
    <source>
        <dbReference type="ARBA" id="ARBA00022723"/>
    </source>
</evidence>
<reference evidence="8 9" key="1">
    <citation type="submission" date="2018-05" db="EMBL/GenBank/DDBJ databases">
        <title>Draft genome sequence of Scytalidium lignicola DSM 105466, a ubiquitous saprotrophic fungus.</title>
        <authorList>
            <person name="Buettner E."/>
            <person name="Gebauer A.M."/>
            <person name="Hofrichter M."/>
            <person name="Liers C."/>
            <person name="Kellner H."/>
        </authorList>
    </citation>
    <scope>NUCLEOTIDE SEQUENCE [LARGE SCALE GENOMIC DNA]</scope>
    <source>
        <strain evidence="8 9">DSM 105466</strain>
    </source>
</reference>
<keyword evidence="1" id="KW-0479">Metal-binding</keyword>
<evidence type="ECO:0000313" key="9">
    <source>
        <dbReference type="Proteomes" id="UP000258309"/>
    </source>
</evidence>
<protein>
    <recommendedName>
        <fullName evidence="10">PHD and RING finger domain-containing protein</fullName>
    </recommendedName>
</protein>
<feature type="compositionally biased region" description="Low complexity" evidence="5">
    <location>
        <begin position="299"/>
        <end position="313"/>
    </location>
</feature>
<evidence type="ECO:0008006" key="10">
    <source>
        <dbReference type="Google" id="ProtNLM"/>
    </source>
</evidence>